<accession>A0A379EK33</accession>
<proteinExistence type="predicted"/>
<dbReference type="SUPFAM" id="SSF51735">
    <property type="entry name" value="NAD(P)-binding Rossmann-fold domains"/>
    <property type="match status" value="1"/>
</dbReference>
<protein>
    <submittedName>
        <fullName evidence="3">SDR family oxidoreductase</fullName>
    </submittedName>
</protein>
<dbReference type="EMBL" id="JAEKCB010000004">
    <property type="protein sequence ID" value="MBJ2118020.1"/>
    <property type="molecule type" value="Genomic_DNA"/>
</dbReference>
<dbReference type="Proteomes" id="UP000619976">
    <property type="component" value="Unassembled WGS sequence"/>
</dbReference>
<dbReference type="Gene3D" id="3.40.50.720">
    <property type="entry name" value="NAD(P)-binding Rossmann-like Domain"/>
    <property type="match status" value="1"/>
</dbReference>
<dbReference type="InterPro" id="IPR036291">
    <property type="entry name" value="NAD(P)-bd_dom_sf"/>
</dbReference>
<dbReference type="GO" id="GO:0004029">
    <property type="term" value="F:aldehyde dehydrogenase (NAD+) activity"/>
    <property type="evidence" value="ECO:0007669"/>
    <property type="project" value="TreeGrafter"/>
</dbReference>
<evidence type="ECO:0000313" key="5">
    <source>
        <dbReference type="Proteomes" id="UP000619976"/>
    </source>
</evidence>
<evidence type="ECO:0000259" key="1">
    <source>
        <dbReference type="Pfam" id="PF01370"/>
    </source>
</evidence>
<reference evidence="4" key="1">
    <citation type="submission" date="2015-06" db="EMBL/GenBank/DDBJ databases">
        <authorList>
            <person name="Urmite Genomes"/>
        </authorList>
    </citation>
    <scope>NUCLEOTIDE SEQUENCE [LARGE SCALE GENOMIC DNA]</scope>
    <source>
        <strain evidence="4">CSUR P1867</strain>
    </source>
</reference>
<keyword evidence="5" id="KW-1185">Reference proteome</keyword>
<gene>
    <name evidence="2" type="ORF">BN1804_00475</name>
    <name evidence="3" type="ORF">JFQ69_10140</name>
</gene>
<dbReference type="InterPro" id="IPR001509">
    <property type="entry name" value="Epimerase_deHydtase"/>
</dbReference>
<dbReference type="EMBL" id="CVRY01000001">
    <property type="protein sequence ID" value="CRL59504.1"/>
    <property type="molecule type" value="Genomic_DNA"/>
</dbReference>
<dbReference type="CDD" id="cd05266">
    <property type="entry name" value="SDR_a4"/>
    <property type="match status" value="1"/>
</dbReference>
<dbReference type="GO" id="GO:0005737">
    <property type="term" value="C:cytoplasm"/>
    <property type="evidence" value="ECO:0007669"/>
    <property type="project" value="TreeGrafter"/>
</dbReference>
<dbReference type="InterPro" id="IPR051783">
    <property type="entry name" value="NAD(P)-dependent_oxidoreduct"/>
</dbReference>
<name>A0A0G4Q1F6_9GAMM</name>
<sequence>MKRITIVGLGWLGLPLAAALRDAGYQVKGTKTTEDGVEAARMSGVDCCLVNLTPAIECDRDDFDYLMETDVLIITLPPSAAGGGYDYVEAIQTLVDSAMSRHVTRVIYISSTSVYGNQTGNITEEMDIRPETQSAKMLAEVENWLHRLPLTTVDILRLAGLVGPGRHAGRFLSGKKQVKGAHQCVNLVHLDDVIFAVEQLLAQNEGGHLYNLCAPIHPKKKDFYSRVSNQLDLIPPEFVEEEKPLIREIDGQQICRDLGFHYHYPDPDKMPMN</sequence>
<dbReference type="RefSeq" id="WP_006537498.1">
    <property type="nucleotide sequence ID" value="NZ_CAXOKJ010000006.1"/>
</dbReference>
<dbReference type="Proteomes" id="UP000183920">
    <property type="component" value="Unassembled WGS sequence"/>
</dbReference>
<dbReference type="GeneID" id="76522312"/>
<evidence type="ECO:0000313" key="4">
    <source>
        <dbReference type="Proteomes" id="UP000183920"/>
    </source>
</evidence>
<feature type="domain" description="NAD-dependent epimerase/dehydratase" evidence="1">
    <location>
        <begin position="5"/>
        <end position="212"/>
    </location>
</feature>
<evidence type="ECO:0000313" key="3">
    <source>
        <dbReference type="EMBL" id="MBJ2118020.1"/>
    </source>
</evidence>
<accession>A0A0G4Q1F6</accession>
<dbReference type="Pfam" id="PF01370">
    <property type="entry name" value="Epimerase"/>
    <property type="match status" value="1"/>
</dbReference>
<dbReference type="AlphaFoldDB" id="A0A0G4Q1F6"/>
<reference evidence="3 5" key="3">
    <citation type="submission" date="2020-12" db="EMBL/GenBank/DDBJ databases">
        <title>Enhanced detection system for hospital associated transmission using whole genome sequencing surveillance.</title>
        <authorList>
            <person name="Harrison L.H."/>
            <person name="Van Tyne D."/>
            <person name="Marsh J.W."/>
            <person name="Griffith M.P."/>
            <person name="Snyder D.J."/>
            <person name="Cooper V.S."/>
            <person name="Mustapha M."/>
        </authorList>
    </citation>
    <scope>NUCLEOTIDE SEQUENCE [LARGE SCALE GENOMIC DNA]</scope>
    <source>
        <strain evidence="3 5">PR00195</strain>
    </source>
</reference>
<dbReference type="PANTHER" id="PTHR48079">
    <property type="entry name" value="PROTEIN YEEZ"/>
    <property type="match status" value="1"/>
</dbReference>
<evidence type="ECO:0000313" key="2">
    <source>
        <dbReference type="EMBL" id="CRL59504.1"/>
    </source>
</evidence>
<dbReference type="PANTHER" id="PTHR48079:SF6">
    <property type="entry name" value="NAD(P)-BINDING DOMAIN-CONTAINING PROTEIN-RELATED"/>
    <property type="match status" value="1"/>
</dbReference>
<organism evidence="2 4">
    <name type="scientific">Proteus penneri</name>
    <dbReference type="NCBI Taxonomy" id="102862"/>
    <lineage>
        <taxon>Bacteria</taxon>
        <taxon>Pseudomonadati</taxon>
        <taxon>Pseudomonadota</taxon>
        <taxon>Gammaproteobacteria</taxon>
        <taxon>Enterobacterales</taxon>
        <taxon>Morganellaceae</taxon>
        <taxon>Proteus</taxon>
    </lineage>
</organism>
<reference evidence="2" key="2">
    <citation type="submission" date="2015-06" db="EMBL/GenBank/DDBJ databases">
        <authorList>
            <person name="Urmite Genomes Urmite Genomes"/>
        </authorList>
    </citation>
    <scope>NUCLEOTIDE SEQUENCE [LARGE SCALE GENOMIC DNA]</scope>
    <source>
        <strain evidence="2">CSUR P1867</strain>
    </source>
</reference>